<keyword evidence="1" id="KW-0812">Transmembrane</keyword>
<evidence type="ECO:0000313" key="2">
    <source>
        <dbReference type="EMBL" id="MBC8562448.1"/>
    </source>
</evidence>
<dbReference type="InterPro" id="IPR002528">
    <property type="entry name" value="MATE_fam"/>
</dbReference>
<evidence type="ECO:0000256" key="1">
    <source>
        <dbReference type="SAM" id="Phobius"/>
    </source>
</evidence>
<keyword evidence="3" id="KW-1185">Reference proteome</keyword>
<accession>A0ABR7N371</accession>
<protein>
    <submittedName>
        <fullName evidence="2">Uncharacterized protein</fullName>
    </submittedName>
</protein>
<dbReference type="RefSeq" id="WP_334299404.1">
    <property type="nucleotide sequence ID" value="NZ_JACRSX010000007.1"/>
</dbReference>
<dbReference type="Proteomes" id="UP000606193">
    <property type="component" value="Unassembled WGS sequence"/>
</dbReference>
<dbReference type="Pfam" id="PF01554">
    <property type="entry name" value="MatE"/>
    <property type="match status" value="1"/>
</dbReference>
<sequence>MIGISQGIQPIASFNFGAGNYRRVREAYFKATSCGAILAVIAFFCSLSVPIAI</sequence>
<proteinExistence type="predicted"/>
<dbReference type="EMBL" id="JACRSX010000007">
    <property type="protein sequence ID" value="MBC8562448.1"/>
    <property type="molecule type" value="Genomic_DNA"/>
</dbReference>
<keyword evidence="1" id="KW-1133">Transmembrane helix</keyword>
<organism evidence="2 3">
    <name type="scientific">Jutongia huaianensis</name>
    <dbReference type="NCBI Taxonomy" id="2763668"/>
    <lineage>
        <taxon>Bacteria</taxon>
        <taxon>Bacillati</taxon>
        <taxon>Bacillota</taxon>
        <taxon>Clostridia</taxon>
        <taxon>Lachnospirales</taxon>
        <taxon>Lachnospiraceae</taxon>
        <taxon>Jutongia</taxon>
    </lineage>
</organism>
<feature type="transmembrane region" description="Helical" evidence="1">
    <location>
        <begin position="31"/>
        <end position="52"/>
    </location>
</feature>
<reference evidence="2 3" key="1">
    <citation type="submission" date="2020-08" db="EMBL/GenBank/DDBJ databases">
        <title>Genome public.</title>
        <authorList>
            <person name="Liu C."/>
            <person name="Sun Q."/>
        </authorList>
    </citation>
    <scope>NUCLEOTIDE SEQUENCE [LARGE SCALE GENOMIC DNA]</scope>
    <source>
        <strain evidence="2 3">NSJ-37</strain>
    </source>
</reference>
<keyword evidence="1" id="KW-0472">Membrane</keyword>
<gene>
    <name evidence="2" type="ORF">H8704_07375</name>
</gene>
<name>A0ABR7N371_9FIRM</name>
<evidence type="ECO:0000313" key="3">
    <source>
        <dbReference type="Proteomes" id="UP000606193"/>
    </source>
</evidence>
<comment type="caution">
    <text evidence="2">The sequence shown here is derived from an EMBL/GenBank/DDBJ whole genome shotgun (WGS) entry which is preliminary data.</text>
</comment>